<proteinExistence type="predicted"/>
<dbReference type="EMBL" id="SPQB01000018">
    <property type="protein sequence ID" value="TFU32818.1"/>
    <property type="molecule type" value="Genomic_DNA"/>
</dbReference>
<organism evidence="2 3">
    <name type="scientific">Microbacterium paludicola</name>
    <dbReference type="NCBI Taxonomy" id="300019"/>
    <lineage>
        <taxon>Bacteria</taxon>
        <taxon>Bacillati</taxon>
        <taxon>Actinomycetota</taxon>
        <taxon>Actinomycetes</taxon>
        <taxon>Micrococcales</taxon>
        <taxon>Microbacteriaceae</taxon>
        <taxon>Microbacterium</taxon>
    </lineage>
</organism>
<dbReference type="InterPro" id="IPR013097">
    <property type="entry name" value="Dabb"/>
</dbReference>
<dbReference type="Proteomes" id="UP000298358">
    <property type="component" value="Unassembled WGS sequence"/>
</dbReference>
<dbReference type="PROSITE" id="PS51502">
    <property type="entry name" value="S_R_A_B_BARREL"/>
    <property type="match status" value="1"/>
</dbReference>
<dbReference type="OrthoDB" id="6637496at2"/>
<evidence type="ECO:0000259" key="1">
    <source>
        <dbReference type="PROSITE" id="PS51502"/>
    </source>
</evidence>
<comment type="caution">
    <text evidence="2">The sequence shown here is derived from an EMBL/GenBank/DDBJ whole genome shotgun (WGS) entry which is preliminary data.</text>
</comment>
<dbReference type="Gene3D" id="3.30.70.100">
    <property type="match status" value="1"/>
</dbReference>
<dbReference type="PANTHER" id="PTHR37832">
    <property type="entry name" value="BLL2683 PROTEIN"/>
    <property type="match status" value="1"/>
</dbReference>
<protein>
    <submittedName>
        <fullName evidence="2">Dabb family protein</fullName>
    </submittedName>
</protein>
<dbReference type="SUPFAM" id="SSF54909">
    <property type="entry name" value="Dimeric alpha+beta barrel"/>
    <property type="match status" value="1"/>
</dbReference>
<sequence length="100" mass="11063">MIRHVVLFKLASTDPAERAEQLAEARRRIRGLVGVVPGVRELDLVENVLADERNYDFAVVGDFDDIAAVEGYATHPAHLEVIDYVSTIRTDARAAIDFAV</sequence>
<dbReference type="SMART" id="SM00886">
    <property type="entry name" value="Dabb"/>
    <property type="match status" value="1"/>
</dbReference>
<evidence type="ECO:0000313" key="2">
    <source>
        <dbReference type="EMBL" id="TFU32818.1"/>
    </source>
</evidence>
<dbReference type="Pfam" id="PF07876">
    <property type="entry name" value="Dabb"/>
    <property type="match status" value="1"/>
</dbReference>
<dbReference type="RefSeq" id="WP_135114476.1">
    <property type="nucleotide sequence ID" value="NZ_JADGLL010000018.1"/>
</dbReference>
<accession>A0A4Y9FW87</accession>
<name>A0A4Y9FW87_9MICO</name>
<feature type="domain" description="Stress-response A/B barrel" evidence="1">
    <location>
        <begin position="2"/>
        <end position="98"/>
    </location>
</feature>
<dbReference type="PANTHER" id="PTHR37832:SF1">
    <property type="entry name" value="STRESS-RESPONSE A_B BARREL DOMAIN-CONTAINING PROTEIN"/>
    <property type="match status" value="1"/>
</dbReference>
<gene>
    <name evidence="2" type="ORF">E4U02_08825</name>
</gene>
<evidence type="ECO:0000313" key="3">
    <source>
        <dbReference type="Proteomes" id="UP000298358"/>
    </source>
</evidence>
<reference evidence="2 3" key="1">
    <citation type="submission" date="2019-03" db="EMBL/GenBank/DDBJ databases">
        <title>Diversity of the mouse oral microbiome.</title>
        <authorList>
            <person name="Joseph S."/>
            <person name="Aduse-Opoku J."/>
            <person name="Curtis M."/>
            <person name="Wade W."/>
            <person name="Hashim A."/>
        </authorList>
    </citation>
    <scope>NUCLEOTIDE SEQUENCE [LARGE SCALE GENOMIC DNA]</scope>
    <source>
        <strain evidence="2 3">P1012</strain>
    </source>
</reference>
<dbReference type="InterPro" id="IPR011008">
    <property type="entry name" value="Dimeric_a/b-barrel"/>
</dbReference>
<dbReference type="AlphaFoldDB" id="A0A4Y9FW87"/>
<keyword evidence="3" id="KW-1185">Reference proteome</keyword>